<dbReference type="Pfam" id="PF01230">
    <property type="entry name" value="HIT"/>
    <property type="match status" value="1"/>
</dbReference>
<dbReference type="InterPro" id="IPR001310">
    <property type="entry name" value="Histidine_triad_HIT"/>
</dbReference>
<organism evidence="5 6">
    <name type="scientific">Papaver somniferum</name>
    <name type="common">Opium poppy</name>
    <dbReference type="NCBI Taxonomy" id="3469"/>
    <lineage>
        <taxon>Eukaryota</taxon>
        <taxon>Viridiplantae</taxon>
        <taxon>Streptophyta</taxon>
        <taxon>Embryophyta</taxon>
        <taxon>Tracheophyta</taxon>
        <taxon>Spermatophyta</taxon>
        <taxon>Magnoliopsida</taxon>
        <taxon>Ranunculales</taxon>
        <taxon>Papaveraceae</taxon>
        <taxon>Papaveroideae</taxon>
        <taxon>Papaver</taxon>
    </lineage>
</organism>
<dbReference type="OMA" id="FSVFHTS"/>
<evidence type="ECO:0000256" key="1">
    <source>
        <dbReference type="PIRSR" id="PIRSR601310-1"/>
    </source>
</evidence>
<dbReference type="PROSITE" id="PS00892">
    <property type="entry name" value="HIT_1"/>
    <property type="match status" value="1"/>
</dbReference>
<dbReference type="OrthoDB" id="672793at2759"/>
<feature type="short sequence motif" description="Histidine triad motif" evidence="2 3">
    <location>
        <begin position="148"/>
        <end position="152"/>
    </location>
</feature>
<dbReference type="SUPFAM" id="SSF54197">
    <property type="entry name" value="HIT-like"/>
    <property type="match status" value="1"/>
</dbReference>
<dbReference type="EMBL" id="CM010715">
    <property type="protein sequence ID" value="RZC47435.1"/>
    <property type="molecule type" value="Genomic_DNA"/>
</dbReference>
<dbReference type="AlphaFoldDB" id="A0A4Y7IJ06"/>
<dbReference type="InterPro" id="IPR036265">
    <property type="entry name" value="HIT-like_sf"/>
</dbReference>
<dbReference type="PANTHER" id="PTHR47670">
    <property type="entry name" value="ADENYLYLSULFATASE HINT3"/>
    <property type="match status" value="1"/>
</dbReference>
<evidence type="ECO:0000313" key="6">
    <source>
        <dbReference type="Proteomes" id="UP000316621"/>
    </source>
</evidence>
<dbReference type="InterPro" id="IPR019808">
    <property type="entry name" value="Histidine_triad_CS"/>
</dbReference>
<proteinExistence type="predicted"/>
<dbReference type="Gene3D" id="3.30.428.10">
    <property type="entry name" value="HIT-like"/>
    <property type="match status" value="1"/>
</dbReference>
<dbReference type="Gramene" id="RZC47435">
    <property type="protein sequence ID" value="RZC47435"/>
    <property type="gene ID" value="C5167_040375"/>
</dbReference>
<accession>A0A4Y7IJ06</accession>
<dbReference type="PRINTS" id="PR00332">
    <property type="entry name" value="HISTRIAD"/>
</dbReference>
<feature type="active site" description="Tele-AMP-histidine intermediate" evidence="1">
    <location>
        <position position="150"/>
    </location>
</feature>
<evidence type="ECO:0000256" key="2">
    <source>
        <dbReference type="PIRSR" id="PIRSR601310-3"/>
    </source>
</evidence>
<dbReference type="GO" id="GO:0009150">
    <property type="term" value="P:purine ribonucleotide metabolic process"/>
    <property type="evidence" value="ECO:0007669"/>
    <property type="project" value="TreeGrafter"/>
</dbReference>
<gene>
    <name evidence="5" type="ORF">C5167_040375</name>
</gene>
<reference evidence="5 6" key="1">
    <citation type="journal article" date="2018" name="Science">
        <title>The opium poppy genome and morphinan production.</title>
        <authorList>
            <person name="Guo L."/>
            <person name="Winzer T."/>
            <person name="Yang X."/>
            <person name="Li Y."/>
            <person name="Ning Z."/>
            <person name="He Z."/>
            <person name="Teodor R."/>
            <person name="Lu Y."/>
            <person name="Bowser T.A."/>
            <person name="Graham I.A."/>
            <person name="Ye K."/>
        </authorList>
    </citation>
    <scope>NUCLEOTIDE SEQUENCE [LARGE SCALE GENOMIC DNA]</scope>
    <source>
        <strain evidence="6">cv. HN1</strain>
        <tissue evidence="5">Leaves</tissue>
    </source>
</reference>
<name>A0A4Y7IJ06_PAPSO</name>
<dbReference type="GO" id="GO:0047627">
    <property type="term" value="F:adenylylsulfatase activity"/>
    <property type="evidence" value="ECO:0007669"/>
    <property type="project" value="TreeGrafter"/>
</dbReference>
<evidence type="ECO:0000259" key="4">
    <source>
        <dbReference type="PROSITE" id="PS51084"/>
    </source>
</evidence>
<dbReference type="STRING" id="3469.A0A4Y7IJ06"/>
<evidence type="ECO:0000313" key="5">
    <source>
        <dbReference type="EMBL" id="RZC47435.1"/>
    </source>
</evidence>
<sequence length="203" mass="22625">MESRRLAILCSHLRPQKKPDFSWVSASNCVSNGGIDDTKKKSIKEIEKEKEEKDCIFCKIIRGEAPAFKLYEDDVCLCILDLNPLNHGHSLVIPRSHYTSLEATPPSVVASMSSKIPFMSSAIMKATHCDSFNLLVNSGSAAGQVIFHTHLHIIPRKASDHLWTSKGIKRLPLKLDQETTDLIDSIREQLSSKNHSSEEKTAS</sequence>
<dbReference type="PANTHER" id="PTHR47670:SF1">
    <property type="entry name" value="ADENYLYLSULFATASE HINT3"/>
    <property type="match status" value="1"/>
</dbReference>
<dbReference type="InterPro" id="IPR011146">
    <property type="entry name" value="HIT-like"/>
</dbReference>
<dbReference type="PROSITE" id="PS51084">
    <property type="entry name" value="HIT_2"/>
    <property type="match status" value="1"/>
</dbReference>
<dbReference type="GO" id="GO:0006790">
    <property type="term" value="P:sulfur compound metabolic process"/>
    <property type="evidence" value="ECO:0007669"/>
    <property type="project" value="TreeGrafter"/>
</dbReference>
<keyword evidence="6" id="KW-1185">Reference proteome</keyword>
<evidence type="ECO:0000256" key="3">
    <source>
        <dbReference type="PROSITE-ProRule" id="PRU00464"/>
    </source>
</evidence>
<feature type="domain" description="HIT" evidence="4">
    <location>
        <begin position="56"/>
        <end position="163"/>
    </location>
</feature>
<dbReference type="Proteomes" id="UP000316621">
    <property type="component" value="Chromosome 1"/>
</dbReference>
<protein>
    <recommendedName>
        <fullName evidence="4">HIT domain-containing protein</fullName>
    </recommendedName>
</protein>